<proteinExistence type="predicted"/>
<accession>A0ABP0IWH4</accession>
<evidence type="ECO:0000313" key="4">
    <source>
        <dbReference type="Proteomes" id="UP001642484"/>
    </source>
</evidence>
<evidence type="ECO:0000313" key="3">
    <source>
        <dbReference type="EMBL" id="CAK9006459.1"/>
    </source>
</evidence>
<sequence>MSVLVPILKQGLWQRPHVPEEVPEELQGHLSQEDYQQVKGELDQLVQRAAKARRFALIRGLVLFLVFLAAAIPFMVFGALGTVLDSVMNFRLFVISAAFGFCSIPCAFSAYHAATVPLSRCKGPTNMPNSTFNQLHRQYPGIHWQYLEGTESDESNVVVAAFQATLVAADSEAGTN</sequence>
<name>A0ABP0IWH4_9DINO</name>
<keyword evidence="4" id="KW-1185">Reference proteome</keyword>
<organism evidence="2 4">
    <name type="scientific">Durusdinium trenchii</name>
    <dbReference type="NCBI Taxonomy" id="1381693"/>
    <lineage>
        <taxon>Eukaryota</taxon>
        <taxon>Sar</taxon>
        <taxon>Alveolata</taxon>
        <taxon>Dinophyceae</taxon>
        <taxon>Suessiales</taxon>
        <taxon>Symbiodiniaceae</taxon>
        <taxon>Durusdinium</taxon>
    </lineage>
</organism>
<keyword evidence="1" id="KW-0472">Membrane</keyword>
<keyword evidence="1" id="KW-0812">Transmembrane</keyword>
<evidence type="ECO:0000313" key="2">
    <source>
        <dbReference type="EMBL" id="CAK9006446.1"/>
    </source>
</evidence>
<gene>
    <name evidence="2" type="ORF">CCMP2556_LOCUS8447</name>
    <name evidence="3" type="ORF">CCMP2556_LOCUS8454</name>
</gene>
<dbReference type="EMBL" id="CAXAMN010003814">
    <property type="protein sequence ID" value="CAK9006446.1"/>
    <property type="molecule type" value="Genomic_DNA"/>
</dbReference>
<dbReference type="EMBL" id="CAXAMN010003825">
    <property type="protein sequence ID" value="CAK9006459.1"/>
    <property type="molecule type" value="Genomic_DNA"/>
</dbReference>
<evidence type="ECO:0000256" key="1">
    <source>
        <dbReference type="SAM" id="Phobius"/>
    </source>
</evidence>
<comment type="caution">
    <text evidence="2">The sequence shown here is derived from an EMBL/GenBank/DDBJ whole genome shotgun (WGS) entry which is preliminary data.</text>
</comment>
<dbReference type="Proteomes" id="UP001642484">
    <property type="component" value="Unassembled WGS sequence"/>
</dbReference>
<feature type="transmembrane region" description="Helical" evidence="1">
    <location>
        <begin position="90"/>
        <end position="111"/>
    </location>
</feature>
<protein>
    <submittedName>
        <fullName evidence="2">Uncharacterized protein</fullName>
    </submittedName>
</protein>
<feature type="transmembrane region" description="Helical" evidence="1">
    <location>
        <begin position="61"/>
        <end position="84"/>
    </location>
</feature>
<reference evidence="2 4" key="1">
    <citation type="submission" date="2024-02" db="EMBL/GenBank/DDBJ databases">
        <authorList>
            <person name="Chen Y."/>
            <person name="Shah S."/>
            <person name="Dougan E. K."/>
            <person name="Thang M."/>
            <person name="Chan C."/>
        </authorList>
    </citation>
    <scope>NUCLEOTIDE SEQUENCE [LARGE SCALE GENOMIC DNA]</scope>
</reference>
<keyword evidence="1" id="KW-1133">Transmembrane helix</keyword>